<name>A0A8J3ITD7_9CHLR</name>
<keyword evidence="3" id="KW-1185">Reference proteome</keyword>
<evidence type="ECO:0000313" key="3">
    <source>
        <dbReference type="Proteomes" id="UP000597444"/>
    </source>
</evidence>
<proteinExistence type="predicted"/>
<dbReference type="RefSeq" id="WP_220208958.1">
    <property type="nucleotide sequence ID" value="NZ_BNJK01000002.1"/>
</dbReference>
<reference evidence="2" key="1">
    <citation type="submission" date="2020-10" db="EMBL/GenBank/DDBJ databases">
        <title>Taxonomic study of unclassified bacteria belonging to the class Ktedonobacteria.</title>
        <authorList>
            <person name="Yabe S."/>
            <person name="Wang C.M."/>
            <person name="Zheng Y."/>
            <person name="Sakai Y."/>
            <person name="Cavaletti L."/>
            <person name="Monciardini P."/>
            <person name="Donadio S."/>
        </authorList>
    </citation>
    <scope>NUCLEOTIDE SEQUENCE</scope>
    <source>
        <strain evidence="2">ID150040</strain>
    </source>
</reference>
<evidence type="ECO:0000256" key="1">
    <source>
        <dbReference type="SAM" id="MobiDB-lite"/>
    </source>
</evidence>
<feature type="compositionally biased region" description="Basic and acidic residues" evidence="1">
    <location>
        <begin position="1"/>
        <end position="13"/>
    </location>
</feature>
<evidence type="ECO:0000313" key="2">
    <source>
        <dbReference type="EMBL" id="GHO98195.1"/>
    </source>
</evidence>
<organism evidence="2 3">
    <name type="scientific">Reticulibacter mediterranei</name>
    <dbReference type="NCBI Taxonomy" id="2778369"/>
    <lineage>
        <taxon>Bacteria</taxon>
        <taxon>Bacillati</taxon>
        <taxon>Chloroflexota</taxon>
        <taxon>Ktedonobacteria</taxon>
        <taxon>Ktedonobacterales</taxon>
        <taxon>Reticulibacteraceae</taxon>
        <taxon>Reticulibacter</taxon>
    </lineage>
</organism>
<dbReference type="EMBL" id="BNJK01000002">
    <property type="protein sequence ID" value="GHO98195.1"/>
    <property type="molecule type" value="Genomic_DNA"/>
</dbReference>
<sequence length="61" mass="6907">MTEYGRGDGEDKPSPLPFRQGKAISLDLPTFNQVNAQRLYMLTEAMVREQGEDSQLSPHRV</sequence>
<comment type="caution">
    <text evidence="2">The sequence shown here is derived from an EMBL/GenBank/DDBJ whole genome shotgun (WGS) entry which is preliminary data.</text>
</comment>
<dbReference type="Proteomes" id="UP000597444">
    <property type="component" value="Unassembled WGS sequence"/>
</dbReference>
<feature type="region of interest" description="Disordered" evidence="1">
    <location>
        <begin position="1"/>
        <end position="21"/>
    </location>
</feature>
<accession>A0A8J3ITD7</accession>
<dbReference type="AlphaFoldDB" id="A0A8J3ITD7"/>
<gene>
    <name evidence="2" type="ORF">KSF_082430</name>
</gene>
<protein>
    <submittedName>
        <fullName evidence="2">Uncharacterized protein</fullName>
    </submittedName>
</protein>